<evidence type="ECO:0000256" key="6">
    <source>
        <dbReference type="SAM" id="MobiDB-lite"/>
    </source>
</evidence>
<reference evidence="7 8" key="1">
    <citation type="submission" date="2016-09" db="EMBL/GenBank/DDBJ databases">
        <title>Aspergillus awamori IFM 58123T.</title>
        <authorList>
            <person name="Kusuya Y."/>
            <person name="Shimizu M."/>
            <person name="Takahashi H."/>
            <person name="Yaguchi T."/>
        </authorList>
    </citation>
    <scope>NUCLEOTIDE SEQUENCE [LARGE SCALE GENOMIC DNA]</scope>
    <source>
        <strain evidence="7 8">IFM 58123</strain>
    </source>
</reference>
<dbReference type="Proteomes" id="UP000286921">
    <property type="component" value="Unassembled WGS sequence"/>
</dbReference>
<comment type="caution">
    <text evidence="7">The sequence shown here is derived from an EMBL/GenBank/DDBJ whole genome shotgun (WGS) entry which is preliminary data.</text>
</comment>
<keyword evidence="5" id="KW-0175">Coiled coil</keyword>
<dbReference type="GO" id="GO:0000981">
    <property type="term" value="F:DNA-binding transcription factor activity, RNA polymerase II-specific"/>
    <property type="evidence" value="ECO:0007669"/>
    <property type="project" value="InterPro"/>
</dbReference>
<keyword evidence="3" id="KW-0804">Transcription</keyword>
<evidence type="ECO:0000256" key="5">
    <source>
        <dbReference type="SAM" id="Coils"/>
    </source>
</evidence>
<evidence type="ECO:0000256" key="1">
    <source>
        <dbReference type="ARBA" id="ARBA00023015"/>
    </source>
</evidence>
<sequence length="187" mass="20909">MAKKAHKRPLLSANEALRKLDPSSMNRRSSACERCRRRHCIGSPRCEACNKSGSTCNFEPHKDGRRKAKLHDTEAKLHDTEAKLHDTEAKLHDAEAEIYRYKGVLTRVWQIFRCGSLNDFRALIGTSIHRLRASRALSRHSEEDSTMVVDSGDSATWRCAGPVNARVTTNTHGNSGRPGCTMDQAIP</sequence>
<accession>A0A401L851</accession>
<evidence type="ECO:0008006" key="9">
    <source>
        <dbReference type="Google" id="ProtNLM"/>
    </source>
</evidence>
<keyword evidence="2" id="KW-0238">DNA-binding</keyword>
<evidence type="ECO:0000313" key="8">
    <source>
        <dbReference type="Proteomes" id="UP000286921"/>
    </source>
</evidence>
<dbReference type="STRING" id="105351.A0A401L851"/>
<dbReference type="GO" id="GO:0003677">
    <property type="term" value="F:DNA binding"/>
    <property type="evidence" value="ECO:0007669"/>
    <property type="project" value="UniProtKB-KW"/>
</dbReference>
<feature type="region of interest" description="Disordered" evidence="6">
    <location>
        <begin position="1"/>
        <end position="23"/>
    </location>
</feature>
<evidence type="ECO:0000256" key="3">
    <source>
        <dbReference type="ARBA" id="ARBA00023163"/>
    </source>
</evidence>
<evidence type="ECO:0000256" key="4">
    <source>
        <dbReference type="ARBA" id="ARBA00023242"/>
    </source>
</evidence>
<dbReference type="GO" id="GO:0008270">
    <property type="term" value="F:zinc ion binding"/>
    <property type="evidence" value="ECO:0007669"/>
    <property type="project" value="InterPro"/>
</dbReference>
<dbReference type="InterPro" id="IPR036864">
    <property type="entry name" value="Zn2-C6_fun-type_DNA-bd_sf"/>
</dbReference>
<feature type="coiled-coil region" evidence="5">
    <location>
        <begin position="70"/>
        <end position="97"/>
    </location>
</feature>
<keyword evidence="4" id="KW-0539">Nucleus</keyword>
<keyword evidence="1" id="KW-0805">Transcription regulation</keyword>
<evidence type="ECO:0000256" key="2">
    <source>
        <dbReference type="ARBA" id="ARBA00023125"/>
    </source>
</evidence>
<organism evidence="7 8">
    <name type="scientific">Aspergillus awamori</name>
    <name type="common">Black koji mold</name>
    <dbReference type="NCBI Taxonomy" id="105351"/>
    <lineage>
        <taxon>Eukaryota</taxon>
        <taxon>Fungi</taxon>
        <taxon>Dikarya</taxon>
        <taxon>Ascomycota</taxon>
        <taxon>Pezizomycotina</taxon>
        <taxon>Eurotiomycetes</taxon>
        <taxon>Eurotiomycetidae</taxon>
        <taxon>Eurotiales</taxon>
        <taxon>Aspergillaceae</taxon>
        <taxon>Aspergillus</taxon>
    </lineage>
</organism>
<dbReference type="Gene3D" id="4.10.240.10">
    <property type="entry name" value="Zn(2)-C6 fungal-type DNA-binding domain"/>
    <property type="match status" value="1"/>
</dbReference>
<feature type="region of interest" description="Disordered" evidence="6">
    <location>
        <begin position="168"/>
        <end position="187"/>
    </location>
</feature>
<gene>
    <name evidence="7" type="ORF">AAWM_10525</name>
</gene>
<proteinExistence type="predicted"/>
<dbReference type="EMBL" id="BDHI01000029">
    <property type="protein sequence ID" value="GCB27640.1"/>
    <property type="molecule type" value="Genomic_DNA"/>
</dbReference>
<dbReference type="AlphaFoldDB" id="A0A401L851"/>
<name>A0A401L851_ASPAW</name>
<protein>
    <recommendedName>
        <fullName evidence="9">Zn(2)-C6 fungal-type domain-containing protein</fullName>
    </recommendedName>
</protein>
<keyword evidence="8" id="KW-1185">Reference proteome</keyword>
<evidence type="ECO:0000313" key="7">
    <source>
        <dbReference type="EMBL" id="GCB27640.1"/>
    </source>
</evidence>